<dbReference type="InterPro" id="IPR037143">
    <property type="entry name" value="4-PPantetheinyl_Trfase_dom_sf"/>
</dbReference>
<dbReference type="NCBIfam" id="TIGR00556">
    <property type="entry name" value="pantethn_trn"/>
    <property type="match status" value="1"/>
</dbReference>
<evidence type="ECO:0000256" key="6">
    <source>
        <dbReference type="ARBA" id="ARBA00023098"/>
    </source>
</evidence>
<comment type="caution">
    <text evidence="10">The sequence shown here is derived from an EMBL/GenBank/DDBJ whole genome shotgun (WGS) entry which is preliminary data.</text>
</comment>
<evidence type="ECO:0000313" key="11">
    <source>
        <dbReference type="Proteomes" id="UP000244338"/>
    </source>
</evidence>
<accession>A0A2R6Y013</accession>
<dbReference type="EMBL" id="PEBX01000053">
    <property type="protein sequence ID" value="PTQ56007.1"/>
    <property type="molecule type" value="Genomic_DNA"/>
</dbReference>
<comment type="cofactor">
    <cofactor evidence="8">
        <name>Mg(2+)</name>
        <dbReference type="ChEBI" id="CHEBI:18420"/>
    </cofactor>
</comment>
<keyword evidence="1 8" id="KW-0444">Lipid biosynthesis</keyword>
<dbReference type="GO" id="GO:0005737">
    <property type="term" value="C:cytoplasm"/>
    <property type="evidence" value="ECO:0007669"/>
    <property type="project" value="UniProtKB-SubCell"/>
</dbReference>
<dbReference type="GO" id="GO:0000287">
    <property type="term" value="F:magnesium ion binding"/>
    <property type="evidence" value="ECO:0007669"/>
    <property type="project" value="UniProtKB-UniRule"/>
</dbReference>
<evidence type="ECO:0000259" key="9">
    <source>
        <dbReference type="Pfam" id="PF01648"/>
    </source>
</evidence>
<name>A0A2R6Y013_9BACL</name>
<evidence type="ECO:0000256" key="1">
    <source>
        <dbReference type="ARBA" id="ARBA00022516"/>
    </source>
</evidence>
<dbReference type="GO" id="GO:0006633">
    <property type="term" value="P:fatty acid biosynthetic process"/>
    <property type="evidence" value="ECO:0007669"/>
    <property type="project" value="UniProtKB-UniRule"/>
</dbReference>
<keyword evidence="5 8" id="KW-0460">Magnesium</keyword>
<feature type="binding site" evidence="8">
    <location>
        <position position="57"/>
    </location>
    <ligand>
        <name>Mg(2+)</name>
        <dbReference type="ChEBI" id="CHEBI:18420"/>
    </ligand>
</feature>
<comment type="catalytic activity">
    <reaction evidence="8">
        <text>apo-[ACP] + CoA = holo-[ACP] + adenosine 3',5'-bisphosphate + H(+)</text>
        <dbReference type="Rhea" id="RHEA:12068"/>
        <dbReference type="Rhea" id="RHEA-COMP:9685"/>
        <dbReference type="Rhea" id="RHEA-COMP:9690"/>
        <dbReference type="ChEBI" id="CHEBI:15378"/>
        <dbReference type="ChEBI" id="CHEBI:29999"/>
        <dbReference type="ChEBI" id="CHEBI:57287"/>
        <dbReference type="ChEBI" id="CHEBI:58343"/>
        <dbReference type="ChEBI" id="CHEBI:64479"/>
        <dbReference type="EC" id="2.7.8.7"/>
    </reaction>
</comment>
<dbReference type="NCBIfam" id="TIGR00516">
    <property type="entry name" value="acpS"/>
    <property type="match status" value="1"/>
</dbReference>
<dbReference type="GO" id="GO:0008897">
    <property type="term" value="F:holo-[acyl-carrier-protein] synthase activity"/>
    <property type="evidence" value="ECO:0007669"/>
    <property type="project" value="UniProtKB-UniRule"/>
</dbReference>
<keyword evidence="4 8" id="KW-0276">Fatty acid metabolism</keyword>
<dbReference type="AlphaFoldDB" id="A0A2R6Y013"/>
<evidence type="ECO:0000313" key="10">
    <source>
        <dbReference type="EMBL" id="PTQ56007.1"/>
    </source>
</evidence>
<feature type="binding site" evidence="8">
    <location>
        <position position="8"/>
    </location>
    <ligand>
        <name>Mg(2+)</name>
        <dbReference type="ChEBI" id="CHEBI:18420"/>
    </ligand>
</feature>
<evidence type="ECO:0000256" key="4">
    <source>
        <dbReference type="ARBA" id="ARBA00022832"/>
    </source>
</evidence>
<keyword evidence="2 8" id="KW-0808">Transferase</keyword>
<organism evidence="10 11">
    <name type="scientific">Candidatus Carbonibacillus altaicus</name>
    <dbReference type="NCBI Taxonomy" id="2163959"/>
    <lineage>
        <taxon>Bacteria</taxon>
        <taxon>Bacillati</taxon>
        <taxon>Bacillota</taxon>
        <taxon>Bacilli</taxon>
        <taxon>Bacillales</taxon>
        <taxon>Candidatus Carbonibacillus</taxon>
    </lineage>
</organism>
<feature type="domain" description="4'-phosphopantetheinyl transferase" evidence="9">
    <location>
        <begin position="4"/>
        <end position="95"/>
    </location>
</feature>
<evidence type="ECO:0000256" key="7">
    <source>
        <dbReference type="ARBA" id="ARBA00023160"/>
    </source>
</evidence>
<evidence type="ECO:0000256" key="8">
    <source>
        <dbReference type="HAMAP-Rule" id="MF_00101"/>
    </source>
</evidence>
<comment type="function">
    <text evidence="8">Transfers the 4'-phosphopantetheine moiety from coenzyme A to a Ser of acyl-carrier-protein.</text>
</comment>
<dbReference type="Gene3D" id="3.90.470.20">
    <property type="entry name" value="4'-phosphopantetheinyl transferase domain"/>
    <property type="match status" value="1"/>
</dbReference>
<proteinExistence type="inferred from homology"/>
<dbReference type="EC" id="2.7.8.7" evidence="8"/>
<dbReference type="InterPro" id="IPR002582">
    <property type="entry name" value="ACPS"/>
</dbReference>
<keyword evidence="3 8" id="KW-0479">Metal-binding</keyword>
<comment type="subcellular location">
    <subcellularLocation>
        <location evidence="8">Cytoplasm</location>
    </subcellularLocation>
</comment>
<keyword evidence="6 8" id="KW-0443">Lipid metabolism</keyword>
<dbReference type="Proteomes" id="UP000244338">
    <property type="component" value="Unassembled WGS sequence"/>
</dbReference>
<keyword evidence="7 8" id="KW-0275">Fatty acid biosynthesis</keyword>
<keyword evidence="8" id="KW-0963">Cytoplasm</keyword>
<dbReference type="SUPFAM" id="SSF56214">
    <property type="entry name" value="4'-phosphopantetheinyl transferase"/>
    <property type="match status" value="1"/>
</dbReference>
<dbReference type="InterPro" id="IPR008278">
    <property type="entry name" value="4-PPantetheinyl_Trfase_dom"/>
</dbReference>
<dbReference type="Pfam" id="PF01648">
    <property type="entry name" value="ACPS"/>
    <property type="match status" value="1"/>
</dbReference>
<evidence type="ECO:0000256" key="5">
    <source>
        <dbReference type="ARBA" id="ARBA00022842"/>
    </source>
</evidence>
<comment type="similarity">
    <text evidence="8">Belongs to the P-Pant transferase superfamily. AcpS family.</text>
</comment>
<gene>
    <name evidence="8" type="primary">acpS</name>
    <name evidence="10" type="ORF">BSOLF_1022</name>
</gene>
<evidence type="ECO:0000256" key="3">
    <source>
        <dbReference type="ARBA" id="ARBA00022723"/>
    </source>
</evidence>
<evidence type="ECO:0000256" key="2">
    <source>
        <dbReference type="ARBA" id="ARBA00022679"/>
    </source>
</evidence>
<reference evidence="11" key="1">
    <citation type="journal article" date="2018" name="Sci. Rep.">
        <title>Lignite coal burning seam in the remote Altai Mountains harbors a hydrogen-driven thermophilic microbial community.</title>
        <authorList>
            <person name="Kadnikov V.V."/>
            <person name="Mardanov A.V."/>
            <person name="Ivasenko D.A."/>
            <person name="Antsiferov D.V."/>
            <person name="Beletsky A.V."/>
            <person name="Karnachuk O.V."/>
            <person name="Ravin N.V."/>
        </authorList>
    </citation>
    <scope>NUCLEOTIDE SEQUENCE [LARGE SCALE GENOMIC DNA]</scope>
</reference>
<dbReference type="InterPro" id="IPR004568">
    <property type="entry name" value="Ppantetheine-prot_Trfase_dom"/>
</dbReference>
<sequence length="124" mass="13891">MIVGIGLDMVEIKRMEAVFTRKPRIVARILTAREQEGLKGNARRQMEYLSGRFAAKEALSKALGTGIGRYLHWQDVSIVRGALGKPEVIVEHDRSGRLHGVTIHLSITHERTHTMAVVILERPS</sequence>
<dbReference type="HAMAP" id="MF_00101">
    <property type="entry name" value="AcpS"/>
    <property type="match status" value="1"/>
</dbReference>
<protein>
    <recommendedName>
        <fullName evidence="8">Holo-[acyl-carrier-protein] synthase</fullName>
        <shortName evidence="8">Holo-ACP synthase</shortName>
        <ecNumber evidence="8">2.7.8.7</ecNumber>
    </recommendedName>
    <alternativeName>
        <fullName evidence="8">4'-phosphopantetheinyl transferase AcpS</fullName>
    </alternativeName>
</protein>